<dbReference type="Gene3D" id="3.40.50.300">
    <property type="entry name" value="P-loop containing nucleotide triphosphate hydrolases"/>
    <property type="match status" value="1"/>
</dbReference>
<gene>
    <name evidence="2" type="ORF">THAOC_14552</name>
</gene>
<dbReference type="EMBL" id="AGNL01016979">
    <property type="protein sequence ID" value="EJK64688.1"/>
    <property type="molecule type" value="Genomic_DNA"/>
</dbReference>
<keyword evidence="3" id="KW-1185">Reference proteome</keyword>
<dbReference type="Pfam" id="PF00271">
    <property type="entry name" value="Helicase_C"/>
    <property type="match status" value="1"/>
</dbReference>
<dbReference type="AlphaFoldDB" id="K0SF36"/>
<dbReference type="InterPro" id="IPR001650">
    <property type="entry name" value="Helicase_C-like"/>
</dbReference>
<evidence type="ECO:0000313" key="3">
    <source>
        <dbReference type="Proteomes" id="UP000266841"/>
    </source>
</evidence>
<comment type="caution">
    <text evidence="2">The sequence shown here is derived from an EMBL/GenBank/DDBJ whole genome shotgun (WGS) entry which is preliminary data.</text>
</comment>
<accession>K0SF36</accession>
<sequence length="289" mass="32855">HGKQNKEEKFWFMRVFCDISLNVVEHFDPRIGVFNGAANTGFDIPNVKVIVREGFPTDLANACQEVGRAGRSADDSGKCTVCGSMASFLKTRHLIHNPKSDPGHFNCLNVSFDVGSKKSEESDEAHAKAEEETIPDLTAQERRLWQEMQSKHQLEVLKFYCLDLGCKQLQKELFLSSGTFRQVPNDFDDDCHKCPVCRMKYKSGDKSTRHNKIFRNICRLELVRWLESDDVRKVLVDMPASYDHRGDSLTDLLWKGPNSDQCVLSIAALTRVIQDQKVCRTHQVCSKVS</sequence>
<dbReference type="SUPFAM" id="SSF52540">
    <property type="entry name" value="P-loop containing nucleoside triphosphate hydrolases"/>
    <property type="match status" value="1"/>
</dbReference>
<reference evidence="2 3" key="1">
    <citation type="journal article" date="2012" name="Genome Biol.">
        <title>Genome and low-iron response of an oceanic diatom adapted to chronic iron limitation.</title>
        <authorList>
            <person name="Lommer M."/>
            <person name="Specht M."/>
            <person name="Roy A.S."/>
            <person name="Kraemer L."/>
            <person name="Andreson R."/>
            <person name="Gutowska M.A."/>
            <person name="Wolf J."/>
            <person name="Bergner S.V."/>
            <person name="Schilhabel M.B."/>
            <person name="Klostermeier U.C."/>
            <person name="Beiko R.G."/>
            <person name="Rosenstiel P."/>
            <person name="Hippler M."/>
            <person name="Laroche J."/>
        </authorList>
    </citation>
    <scope>NUCLEOTIDE SEQUENCE [LARGE SCALE GENOMIC DNA]</scope>
    <source>
        <strain evidence="2 3">CCMP1005</strain>
    </source>
</reference>
<proteinExistence type="predicted"/>
<dbReference type="InterPro" id="IPR027417">
    <property type="entry name" value="P-loop_NTPase"/>
</dbReference>
<protein>
    <recommendedName>
        <fullName evidence="1">Helicase C-terminal domain-containing protein</fullName>
    </recommendedName>
</protein>
<evidence type="ECO:0000259" key="1">
    <source>
        <dbReference type="Pfam" id="PF00271"/>
    </source>
</evidence>
<evidence type="ECO:0000313" key="2">
    <source>
        <dbReference type="EMBL" id="EJK64688.1"/>
    </source>
</evidence>
<feature type="domain" description="Helicase C-terminal" evidence="1">
    <location>
        <begin position="37"/>
        <end position="72"/>
    </location>
</feature>
<dbReference type="CDD" id="cd18785">
    <property type="entry name" value="SF2_C"/>
    <property type="match status" value="1"/>
</dbReference>
<organism evidence="2 3">
    <name type="scientific">Thalassiosira oceanica</name>
    <name type="common">Marine diatom</name>
    <dbReference type="NCBI Taxonomy" id="159749"/>
    <lineage>
        <taxon>Eukaryota</taxon>
        <taxon>Sar</taxon>
        <taxon>Stramenopiles</taxon>
        <taxon>Ochrophyta</taxon>
        <taxon>Bacillariophyta</taxon>
        <taxon>Coscinodiscophyceae</taxon>
        <taxon>Thalassiosirophycidae</taxon>
        <taxon>Thalassiosirales</taxon>
        <taxon>Thalassiosiraceae</taxon>
        <taxon>Thalassiosira</taxon>
    </lineage>
</organism>
<dbReference type="Proteomes" id="UP000266841">
    <property type="component" value="Unassembled WGS sequence"/>
</dbReference>
<name>K0SF36_THAOC</name>
<feature type="non-terminal residue" evidence="2">
    <location>
        <position position="1"/>
    </location>
</feature>